<evidence type="ECO:0000256" key="6">
    <source>
        <dbReference type="ARBA" id="ARBA00022729"/>
    </source>
</evidence>
<accession>A0A0D2MLU2</accession>
<dbReference type="GO" id="GO:0008250">
    <property type="term" value="C:oligosaccharyltransferase complex"/>
    <property type="evidence" value="ECO:0007669"/>
    <property type="project" value="UniProtKB-UniRule"/>
</dbReference>
<dbReference type="GO" id="GO:0018279">
    <property type="term" value="P:protein N-linked glycosylation via asparagine"/>
    <property type="evidence" value="ECO:0007669"/>
    <property type="project" value="TreeGrafter"/>
</dbReference>
<dbReference type="PANTHER" id="PTHR21049:SF0">
    <property type="entry name" value="DOLICHYL-DIPHOSPHOOLIGOSACCHARIDE--PROTEIN GLYCOSYLTRANSFERASE SUBUNIT 1"/>
    <property type="match status" value="1"/>
</dbReference>
<evidence type="ECO:0000256" key="3">
    <source>
        <dbReference type="ARBA" id="ARBA00004922"/>
    </source>
</evidence>
<comment type="similarity">
    <text evidence="4 10">Belongs to the OST1 family.</text>
</comment>
<keyword evidence="11" id="KW-0328">Glycosyltransferase</keyword>
<comment type="subcellular location">
    <subcellularLocation>
        <location evidence="2 10">Endoplasmic reticulum membrane</location>
        <topology evidence="2 10">Single-pass type I membrane protein</topology>
    </subcellularLocation>
</comment>
<comment type="pathway">
    <text evidence="3 10">Protein modification; protein glycosylation.</text>
</comment>
<dbReference type="RefSeq" id="XP_013900541.1">
    <property type="nucleotide sequence ID" value="XM_014045087.1"/>
</dbReference>
<evidence type="ECO:0000256" key="1">
    <source>
        <dbReference type="ARBA" id="ARBA00002791"/>
    </source>
</evidence>
<keyword evidence="8" id="KW-1133">Transmembrane helix</keyword>
<evidence type="ECO:0000313" key="12">
    <source>
        <dbReference type="Proteomes" id="UP000054498"/>
    </source>
</evidence>
<dbReference type="GeneID" id="25739319"/>
<sequence>MMGSARWACALLLLLLAAHAHADVSIKSVDRKINLKTQIARVTDVIEFTSSSGAASSVLLCYPSRLAERIARLRVTAGDAKAEAVPAAAPAGAPDGVSCFSVAVALADGGSVSVEAAASITSVMTPNPAKVAQDEPMLVEYRDTLYAVSPYKIDKQSTTVTLPTANVVKFSPKSKGSQDGGKIAFKKLAAAEPWTLTPLKLHFQHDKQFKKVLTLVREIEVSHWGNIYVEESYILQNAGAEHKGQFSRLRHTHNVVYRATSFQVRPSNQLCSWSPM</sequence>
<keyword evidence="7 10" id="KW-0256">Endoplasmic reticulum</keyword>
<evidence type="ECO:0000256" key="7">
    <source>
        <dbReference type="ARBA" id="ARBA00022824"/>
    </source>
</evidence>
<evidence type="ECO:0000256" key="5">
    <source>
        <dbReference type="ARBA" id="ARBA00022692"/>
    </source>
</evidence>
<evidence type="ECO:0000256" key="9">
    <source>
        <dbReference type="ARBA" id="ARBA00023136"/>
    </source>
</evidence>
<evidence type="ECO:0000256" key="10">
    <source>
        <dbReference type="RuleBase" id="RU361143"/>
    </source>
</evidence>
<reference evidence="11 12" key="1">
    <citation type="journal article" date="2013" name="BMC Genomics">
        <title>Reconstruction of the lipid metabolism for the microalga Monoraphidium neglectum from its genome sequence reveals characteristics suitable for biofuel production.</title>
        <authorList>
            <person name="Bogen C."/>
            <person name="Al-Dilaimi A."/>
            <person name="Albersmeier A."/>
            <person name="Wichmann J."/>
            <person name="Grundmann M."/>
            <person name="Rupp O."/>
            <person name="Lauersen K.J."/>
            <person name="Blifernez-Klassen O."/>
            <person name="Kalinowski J."/>
            <person name="Goesmann A."/>
            <person name="Mussgnug J.H."/>
            <person name="Kruse O."/>
        </authorList>
    </citation>
    <scope>NUCLEOTIDE SEQUENCE [LARGE SCALE GENOMIC DNA]</scope>
    <source>
        <strain evidence="11 12">SAG 48.87</strain>
    </source>
</reference>
<dbReference type="STRING" id="145388.A0A0D2MLU2"/>
<organism evidence="11 12">
    <name type="scientific">Monoraphidium neglectum</name>
    <dbReference type="NCBI Taxonomy" id="145388"/>
    <lineage>
        <taxon>Eukaryota</taxon>
        <taxon>Viridiplantae</taxon>
        <taxon>Chlorophyta</taxon>
        <taxon>core chlorophytes</taxon>
        <taxon>Chlorophyceae</taxon>
        <taxon>CS clade</taxon>
        <taxon>Sphaeropleales</taxon>
        <taxon>Selenastraceae</taxon>
        <taxon>Monoraphidium</taxon>
    </lineage>
</organism>
<comment type="subunit">
    <text evidence="10">Component of the oligosaccharyltransferase (OST) complex.</text>
</comment>
<feature type="signal peptide" evidence="10">
    <location>
        <begin position="1"/>
        <end position="22"/>
    </location>
</feature>
<dbReference type="PANTHER" id="PTHR21049">
    <property type="entry name" value="RIBOPHORIN I"/>
    <property type="match status" value="1"/>
</dbReference>
<dbReference type="EMBL" id="KK101263">
    <property type="protein sequence ID" value="KIZ01522.1"/>
    <property type="molecule type" value="Genomic_DNA"/>
</dbReference>
<evidence type="ECO:0000313" key="11">
    <source>
        <dbReference type="EMBL" id="KIZ01522.1"/>
    </source>
</evidence>
<proteinExistence type="inferred from homology"/>
<dbReference type="KEGG" id="mng:MNEG_6443"/>
<evidence type="ECO:0000256" key="8">
    <source>
        <dbReference type="ARBA" id="ARBA00022989"/>
    </source>
</evidence>
<keyword evidence="6 10" id="KW-0732">Signal</keyword>
<keyword evidence="11" id="KW-0808">Transferase</keyword>
<comment type="function">
    <text evidence="1 10">Subunit of the oligosaccharyl transferase (OST) complex that catalyzes the initial transfer of a defined glycan (Glc(3)Man(9)GlcNAc(2) in eukaryotes) from the lipid carrier dolichol-pyrophosphate to an asparagine residue within an Asn-X-Ser/Thr consensus motif in nascent polypeptide chains, the first step in protein N-glycosylation. N-glycosylation occurs cotranslationally and the complex associates with the Sec61 complex at the channel-forming translocon complex that mediates protein translocation across the endoplasmic reticulum (ER). All subunits are required for a maximal enzyme activity.</text>
</comment>
<dbReference type="UniPathway" id="UPA00378"/>
<dbReference type="InterPro" id="IPR007676">
    <property type="entry name" value="Ribophorin_I"/>
</dbReference>
<dbReference type="Proteomes" id="UP000054498">
    <property type="component" value="Unassembled WGS sequence"/>
</dbReference>
<dbReference type="AlphaFoldDB" id="A0A0D2MLU2"/>
<keyword evidence="5" id="KW-0812">Transmembrane</keyword>
<dbReference type="GO" id="GO:0016757">
    <property type="term" value="F:glycosyltransferase activity"/>
    <property type="evidence" value="ECO:0007669"/>
    <property type="project" value="UniProtKB-KW"/>
</dbReference>
<name>A0A0D2MLU2_9CHLO</name>
<feature type="chain" id="PRO_5005112643" description="Dolichyl-diphosphooligosaccharide--protein glycosyltransferase subunit 1" evidence="10">
    <location>
        <begin position="23"/>
        <end position="276"/>
    </location>
</feature>
<keyword evidence="9" id="KW-0472">Membrane</keyword>
<evidence type="ECO:0000256" key="2">
    <source>
        <dbReference type="ARBA" id="ARBA00004115"/>
    </source>
</evidence>
<evidence type="ECO:0000256" key="4">
    <source>
        <dbReference type="ARBA" id="ARBA00008905"/>
    </source>
</evidence>
<dbReference type="OrthoDB" id="310030at2759"/>
<protein>
    <recommendedName>
        <fullName evidence="10">Dolichyl-diphosphooligosaccharide--protein glycosyltransferase subunit 1</fullName>
    </recommendedName>
</protein>
<keyword evidence="12" id="KW-1185">Reference proteome</keyword>
<gene>
    <name evidence="11" type="ORF">MNEG_6443</name>
</gene>
<dbReference type="Pfam" id="PF04597">
    <property type="entry name" value="Ribophorin_I"/>
    <property type="match status" value="1"/>
</dbReference>